<dbReference type="PANTHER" id="PTHR15193">
    <property type="entry name" value="CD83 ANTIGEN"/>
    <property type="match status" value="1"/>
</dbReference>
<evidence type="ECO:0000313" key="5">
    <source>
        <dbReference type="Proteomes" id="UP000700334"/>
    </source>
</evidence>
<dbReference type="CDD" id="cd00096">
    <property type="entry name" value="Ig"/>
    <property type="match status" value="1"/>
</dbReference>
<dbReference type="Gene3D" id="2.60.40.10">
    <property type="entry name" value="Immunoglobulins"/>
    <property type="match status" value="1"/>
</dbReference>
<dbReference type="PROSITE" id="PS50835">
    <property type="entry name" value="IG_LIKE"/>
    <property type="match status" value="1"/>
</dbReference>
<feature type="signal peptide" evidence="2">
    <location>
        <begin position="1"/>
        <end position="19"/>
    </location>
</feature>
<dbReference type="InterPro" id="IPR007110">
    <property type="entry name" value="Ig-like_dom"/>
</dbReference>
<keyword evidence="1" id="KW-0812">Transmembrane</keyword>
<keyword evidence="1" id="KW-0472">Membrane</keyword>
<name>A0A8J6A0B1_GALPY</name>
<dbReference type="PANTHER" id="PTHR15193:SF1">
    <property type="entry name" value="CD83 ANTIGEN"/>
    <property type="match status" value="1"/>
</dbReference>
<evidence type="ECO:0000256" key="2">
    <source>
        <dbReference type="SAM" id="SignalP"/>
    </source>
</evidence>
<dbReference type="SUPFAM" id="SSF48726">
    <property type="entry name" value="Immunoglobulin"/>
    <property type="match status" value="1"/>
</dbReference>
<accession>A0A8J6A0B1</accession>
<sequence>MSRGLQLLILSCACSLAPAAREVMVACSEDVDLPCTAPWDPQVSYTVSWTKLMRNGEERLEVTEEDLQYYQKGSTEATSVGLYSLKIRNTTSCHSGTYKCMLEELAGQTFRNGTVILKVTGCPKEGKEDSFNKYRADIVLLVVLVIFYLTLIIFTCKFARYQSIFPDFSKPGMEPAFLAITSPKKPLELVTLHKTELV</sequence>
<feature type="domain" description="Ig-like" evidence="3">
    <location>
        <begin position="18"/>
        <end position="116"/>
    </location>
</feature>
<dbReference type="InterPro" id="IPR013106">
    <property type="entry name" value="Ig_V-set"/>
</dbReference>
<dbReference type="InterPro" id="IPR036179">
    <property type="entry name" value="Ig-like_dom_sf"/>
</dbReference>
<reference evidence="4" key="1">
    <citation type="journal article" date="2021" name="Evol. Appl.">
        <title>The genome of the Pyrenean desman and the effects of bottlenecks and inbreeding on the genomic landscape of an endangered species.</title>
        <authorList>
            <person name="Escoda L."/>
            <person name="Castresana J."/>
        </authorList>
    </citation>
    <scope>NUCLEOTIDE SEQUENCE</scope>
    <source>
        <strain evidence="4">IBE-C5619</strain>
    </source>
</reference>
<dbReference type="Proteomes" id="UP000700334">
    <property type="component" value="Unassembled WGS sequence"/>
</dbReference>
<dbReference type="OrthoDB" id="9422899at2759"/>
<protein>
    <submittedName>
        <fullName evidence="4">CD83 antigen</fullName>
    </submittedName>
</protein>
<feature type="transmembrane region" description="Helical" evidence="1">
    <location>
        <begin position="138"/>
        <end position="159"/>
    </location>
</feature>
<evidence type="ECO:0000313" key="4">
    <source>
        <dbReference type="EMBL" id="KAG8510991.1"/>
    </source>
</evidence>
<proteinExistence type="predicted"/>
<comment type="caution">
    <text evidence="4">The sequence shown here is derived from an EMBL/GenBank/DDBJ whole genome shotgun (WGS) entry which is preliminary data.</text>
</comment>
<dbReference type="EMBL" id="JAGFMF010011860">
    <property type="protein sequence ID" value="KAG8510991.1"/>
    <property type="molecule type" value="Genomic_DNA"/>
</dbReference>
<feature type="chain" id="PRO_5035278979" evidence="2">
    <location>
        <begin position="20"/>
        <end position="198"/>
    </location>
</feature>
<dbReference type="AlphaFoldDB" id="A0A8J6A0B1"/>
<organism evidence="4 5">
    <name type="scientific">Galemys pyrenaicus</name>
    <name type="common">Iberian desman</name>
    <name type="synonym">Pyrenean desman</name>
    <dbReference type="NCBI Taxonomy" id="202257"/>
    <lineage>
        <taxon>Eukaryota</taxon>
        <taxon>Metazoa</taxon>
        <taxon>Chordata</taxon>
        <taxon>Craniata</taxon>
        <taxon>Vertebrata</taxon>
        <taxon>Euteleostomi</taxon>
        <taxon>Mammalia</taxon>
        <taxon>Eutheria</taxon>
        <taxon>Laurasiatheria</taxon>
        <taxon>Eulipotyphla</taxon>
        <taxon>Talpidae</taxon>
        <taxon>Galemys</taxon>
    </lineage>
</organism>
<keyword evidence="2" id="KW-0732">Signal</keyword>
<keyword evidence="5" id="KW-1185">Reference proteome</keyword>
<dbReference type="SMART" id="SM00409">
    <property type="entry name" value="IG"/>
    <property type="match status" value="1"/>
</dbReference>
<gene>
    <name evidence="4" type="ORF">J0S82_015196</name>
</gene>
<dbReference type="Pfam" id="PF07686">
    <property type="entry name" value="V-set"/>
    <property type="match status" value="1"/>
</dbReference>
<dbReference type="InterPro" id="IPR013783">
    <property type="entry name" value="Ig-like_fold"/>
</dbReference>
<evidence type="ECO:0000259" key="3">
    <source>
        <dbReference type="PROSITE" id="PS50835"/>
    </source>
</evidence>
<evidence type="ECO:0000256" key="1">
    <source>
        <dbReference type="SAM" id="Phobius"/>
    </source>
</evidence>
<dbReference type="InterPro" id="IPR003599">
    <property type="entry name" value="Ig_sub"/>
</dbReference>
<keyword evidence="1" id="KW-1133">Transmembrane helix</keyword>